<reference evidence="16 17" key="1">
    <citation type="submission" date="2019-07" db="EMBL/GenBank/DDBJ databases">
        <title>Genomes of Cafeteria roenbergensis.</title>
        <authorList>
            <person name="Fischer M.G."/>
            <person name="Hackl T."/>
            <person name="Roman M."/>
        </authorList>
    </citation>
    <scope>NUCLEOTIDE SEQUENCE [LARGE SCALE GENOMIC DNA]</scope>
    <source>
        <strain evidence="13 17">BVI</strain>
        <strain evidence="15 16">E4-10P</strain>
        <strain evidence="14 18">RCC970-E3</strain>
    </source>
</reference>
<keyword evidence="8" id="KW-0408">Iron</keyword>
<evidence type="ECO:0000256" key="9">
    <source>
        <dbReference type="ARBA" id="ARBA00023014"/>
    </source>
</evidence>
<evidence type="ECO:0000256" key="8">
    <source>
        <dbReference type="ARBA" id="ARBA00023004"/>
    </source>
</evidence>
<dbReference type="InterPro" id="IPR018298">
    <property type="entry name" value="Adrenodoxin_Fe-S_BS"/>
</dbReference>
<dbReference type="Proteomes" id="UP000322899">
    <property type="component" value="Unassembled WGS sequence"/>
</dbReference>
<evidence type="ECO:0000256" key="1">
    <source>
        <dbReference type="ARBA" id="ARBA00004173"/>
    </source>
</evidence>
<organism evidence="15 16">
    <name type="scientific">Cafeteria roenbergensis</name>
    <name type="common">Marine flagellate</name>
    <dbReference type="NCBI Taxonomy" id="33653"/>
    <lineage>
        <taxon>Eukaryota</taxon>
        <taxon>Sar</taxon>
        <taxon>Stramenopiles</taxon>
        <taxon>Bigyra</taxon>
        <taxon>Opalozoa</taxon>
        <taxon>Bicosoecida</taxon>
        <taxon>Cafeteriaceae</taxon>
        <taxon>Cafeteria</taxon>
    </lineage>
</organism>
<dbReference type="InterPro" id="IPR001055">
    <property type="entry name" value="Adrenodoxin-like"/>
</dbReference>
<dbReference type="FunFam" id="3.10.20.30:FF:000013">
    <property type="entry name" value="Adrenodoxin, mitochondrial"/>
    <property type="match status" value="1"/>
</dbReference>
<evidence type="ECO:0000256" key="10">
    <source>
        <dbReference type="ARBA" id="ARBA00023128"/>
    </source>
</evidence>
<evidence type="ECO:0000256" key="4">
    <source>
        <dbReference type="ARBA" id="ARBA00022448"/>
    </source>
</evidence>
<dbReference type="Gene3D" id="3.10.20.30">
    <property type="match status" value="1"/>
</dbReference>
<feature type="domain" description="2Fe-2S ferredoxin-type" evidence="12">
    <location>
        <begin position="53"/>
        <end position="155"/>
    </location>
</feature>
<evidence type="ECO:0000313" key="14">
    <source>
        <dbReference type="EMBL" id="KAA0163063.1"/>
    </source>
</evidence>
<dbReference type="OMA" id="VVMGYEG"/>
<keyword evidence="6" id="KW-0479">Metal-binding</keyword>
<evidence type="ECO:0000313" key="15">
    <source>
        <dbReference type="EMBL" id="KAA0174005.1"/>
    </source>
</evidence>
<dbReference type="GO" id="GO:0140647">
    <property type="term" value="P:P450-containing electron transport chain"/>
    <property type="evidence" value="ECO:0007669"/>
    <property type="project" value="InterPro"/>
</dbReference>
<keyword evidence="9" id="KW-0411">Iron-sulfur</keyword>
<evidence type="ECO:0000259" key="12">
    <source>
        <dbReference type="PROSITE" id="PS51085"/>
    </source>
</evidence>
<name>A0A5A8E8D1_CAFRO</name>
<evidence type="ECO:0000256" key="3">
    <source>
        <dbReference type="ARBA" id="ARBA00019395"/>
    </source>
</evidence>
<dbReference type="InterPro" id="IPR036010">
    <property type="entry name" value="2Fe-2S_ferredoxin-like_sf"/>
</dbReference>
<dbReference type="InterPro" id="IPR012675">
    <property type="entry name" value="Beta-grasp_dom_sf"/>
</dbReference>
<dbReference type="PRINTS" id="PR00355">
    <property type="entry name" value="ADRENODOXIN"/>
</dbReference>
<dbReference type="SUPFAM" id="SSF54292">
    <property type="entry name" value="2Fe-2S ferredoxin-like"/>
    <property type="match status" value="1"/>
</dbReference>
<keyword evidence="10" id="KW-0496">Mitochondrion</keyword>
<dbReference type="OrthoDB" id="268593at2759"/>
<sequence length="168" mass="17710">MAMSLILRRVARRAAGLAPRAGAVAPSLAPGAAGAPIRWHGGAGTFDAGAEDVRVVFVAGDGTETEVVAKAGQDLLDIAHRNDIDMEGACEGSIACSTCHVILDDDVFDQLEEATEEEDDMLDMAPGLTDTSRLGCQVVVTSDLDGIRVQLPKQTRNFYVDGHKPTPH</sequence>
<proteinExistence type="inferred from homology"/>
<dbReference type="PANTHER" id="PTHR23426:SF72">
    <property type="entry name" value="2FE-2S FERREDOXIN-TYPE DOMAIN-CONTAINING PROTEIN"/>
    <property type="match status" value="1"/>
</dbReference>
<evidence type="ECO:0000313" key="13">
    <source>
        <dbReference type="EMBL" id="KAA0149072.1"/>
    </source>
</evidence>
<dbReference type="GO" id="GO:0009055">
    <property type="term" value="F:electron transfer activity"/>
    <property type="evidence" value="ECO:0007669"/>
    <property type="project" value="TreeGrafter"/>
</dbReference>
<evidence type="ECO:0000256" key="2">
    <source>
        <dbReference type="ARBA" id="ARBA00010914"/>
    </source>
</evidence>
<dbReference type="PROSITE" id="PS51085">
    <property type="entry name" value="2FE2S_FER_2"/>
    <property type="match status" value="1"/>
</dbReference>
<keyword evidence="4" id="KW-0813">Transport</keyword>
<comment type="cofactor">
    <cofactor evidence="11">
        <name>[2Fe-2S] cluster</name>
        <dbReference type="ChEBI" id="CHEBI:190135"/>
    </cofactor>
</comment>
<protein>
    <recommendedName>
        <fullName evidence="3">2Fe-2S ferredoxin</fullName>
    </recommendedName>
</protein>
<comment type="similarity">
    <text evidence="2">Belongs to the adrenodoxin/putidaredoxin family.</text>
</comment>
<keyword evidence="7" id="KW-0249">Electron transport</keyword>
<comment type="caution">
    <text evidence="15">The sequence shown here is derived from an EMBL/GenBank/DDBJ whole genome shotgun (WGS) entry which is preliminary data.</text>
</comment>
<dbReference type="PROSITE" id="PS00814">
    <property type="entry name" value="ADX"/>
    <property type="match status" value="1"/>
</dbReference>
<evidence type="ECO:0000256" key="7">
    <source>
        <dbReference type="ARBA" id="ARBA00022982"/>
    </source>
</evidence>
<dbReference type="CDD" id="cd00207">
    <property type="entry name" value="fer2"/>
    <property type="match status" value="1"/>
</dbReference>
<evidence type="ECO:0000313" key="17">
    <source>
        <dbReference type="Proteomes" id="UP000323011"/>
    </source>
</evidence>
<evidence type="ECO:0000313" key="18">
    <source>
        <dbReference type="Proteomes" id="UP000324907"/>
    </source>
</evidence>
<dbReference type="EMBL" id="VLTN01000046">
    <property type="protein sequence ID" value="KAA0149072.1"/>
    <property type="molecule type" value="Genomic_DNA"/>
</dbReference>
<keyword evidence="5" id="KW-0001">2Fe-2S</keyword>
<keyword evidence="17" id="KW-1185">Reference proteome</keyword>
<dbReference type="GO" id="GO:0046872">
    <property type="term" value="F:metal ion binding"/>
    <property type="evidence" value="ECO:0007669"/>
    <property type="project" value="UniProtKB-KW"/>
</dbReference>
<evidence type="ECO:0000313" key="16">
    <source>
        <dbReference type="Proteomes" id="UP000322899"/>
    </source>
</evidence>
<dbReference type="Proteomes" id="UP000324907">
    <property type="component" value="Unassembled WGS sequence"/>
</dbReference>
<gene>
    <name evidence="15" type="ORF">FNF27_04566</name>
    <name evidence="14" type="ORF">FNF28_04453</name>
    <name evidence="13" type="ORF">FNF29_06160</name>
</gene>
<dbReference type="Proteomes" id="UP000323011">
    <property type="component" value="Unassembled WGS sequence"/>
</dbReference>
<evidence type="ECO:0000256" key="5">
    <source>
        <dbReference type="ARBA" id="ARBA00022714"/>
    </source>
</evidence>
<evidence type="ECO:0000256" key="11">
    <source>
        <dbReference type="ARBA" id="ARBA00034078"/>
    </source>
</evidence>
<dbReference type="AlphaFoldDB" id="A0A5A8E8D1"/>
<dbReference type="GO" id="GO:0051537">
    <property type="term" value="F:2 iron, 2 sulfur cluster binding"/>
    <property type="evidence" value="ECO:0007669"/>
    <property type="project" value="UniProtKB-KW"/>
</dbReference>
<comment type="subcellular location">
    <subcellularLocation>
        <location evidence="1">Mitochondrion</location>
    </subcellularLocation>
</comment>
<evidence type="ECO:0000256" key="6">
    <source>
        <dbReference type="ARBA" id="ARBA00022723"/>
    </source>
</evidence>
<dbReference type="EMBL" id="VLTO01000027">
    <property type="protein sequence ID" value="KAA0174005.1"/>
    <property type="molecule type" value="Genomic_DNA"/>
</dbReference>
<dbReference type="PANTHER" id="PTHR23426">
    <property type="entry name" value="FERREDOXIN/ADRENODOXIN"/>
    <property type="match status" value="1"/>
</dbReference>
<accession>A0A5A8E8D1</accession>
<dbReference type="EMBL" id="VLTL01000072">
    <property type="protein sequence ID" value="KAA0163063.1"/>
    <property type="molecule type" value="Genomic_DNA"/>
</dbReference>
<dbReference type="InterPro" id="IPR001041">
    <property type="entry name" value="2Fe-2S_ferredoxin-type"/>
</dbReference>
<dbReference type="Pfam" id="PF00111">
    <property type="entry name" value="Fer2"/>
    <property type="match status" value="1"/>
</dbReference>
<dbReference type="GO" id="GO:0005739">
    <property type="term" value="C:mitochondrion"/>
    <property type="evidence" value="ECO:0007669"/>
    <property type="project" value="UniProtKB-SubCell"/>
</dbReference>